<proteinExistence type="predicted"/>
<evidence type="ECO:0000313" key="3">
    <source>
        <dbReference type="Proteomes" id="UP000570595"/>
    </source>
</evidence>
<accession>A0A7J6KRU4</accession>
<feature type="compositionally biased region" description="Basic and acidic residues" evidence="1">
    <location>
        <begin position="137"/>
        <end position="147"/>
    </location>
</feature>
<evidence type="ECO:0000313" key="2">
    <source>
        <dbReference type="EMBL" id="KAF4649299.1"/>
    </source>
</evidence>
<reference evidence="2 3" key="1">
    <citation type="submission" date="2020-04" db="EMBL/GenBank/DDBJ databases">
        <title>Perkinsus olseni comparative genomics.</title>
        <authorList>
            <person name="Bogema D.R."/>
        </authorList>
    </citation>
    <scope>NUCLEOTIDE SEQUENCE [LARGE SCALE GENOMIC DNA]</scope>
    <source>
        <strain evidence="2">ATCC PRA-179</strain>
    </source>
</reference>
<protein>
    <submittedName>
        <fullName evidence="2">Uncharacterized protein</fullName>
    </submittedName>
</protein>
<dbReference type="Proteomes" id="UP000570595">
    <property type="component" value="Unassembled WGS sequence"/>
</dbReference>
<dbReference type="AlphaFoldDB" id="A0A7J6KRU4"/>
<comment type="caution">
    <text evidence="2">The sequence shown here is derived from an EMBL/GenBank/DDBJ whole genome shotgun (WGS) entry which is preliminary data.</text>
</comment>
<organism evidence="2 3">
    <name type="scientific">Perkinsus olseni</name>
    <name type="common">Perkinsus atlanticus</name>
    <dbReference type="NCBI Taxonomy" id="32597"/>
    <lineage>
        <taxon>Eukaryota</taxon>
        <taxon>Sar</taxon>
        <taxon>Alveolata</taxon>
        <taxon>Perkinsozoa</taxon>
        <taxon>Perkinsea</taxon>
        <taxon>Perkinsida</taxon>
        <taxon>Perkinsidae</taxon>
        <taxon>Perkinsus</taxon>
    </lineage>
</organism>
<feature type="region of interest" description="Disordered" evidence="1">
    <location>
        <begin position="129"/>
        <end position="170"/>
    </location>
</feature>
<sequence>MVRSKVQCLIYFTESDLLSLKIRVNSGDVVSRDGRGVAARHVLAVLESDPMHYARDNMPLRYEVTENIKMNLLAAAELDSTVGGSQGDRRPGYLLNCIGLGQYELLLGGTECHEGGEYGLDGSSINVGGDASWQHQQAKEAPDDAFDKPMSTIAEGSVGSLEESLREAER</sequence>
<dbReference type="EMBL" id="JABAHT010001371">
    <property type="protein sequence ID" value="KAF4649299.1"/>
    <property type="molecule type" value="Genomic_DNA"/>
</dbReference>
<gene>
    <name evidence="2" type="ORF">FOZ61_001485</name>
</gene>
<name>A0A7J6KRU4_PEROL</name>
<evidence type="ECO:0000256" key="1">
    <source>
        <dbReference type="SAM" id="MobiDB-lite"/>
    </source>
</evidence>
<dbReference type="OrthoDB" id="10467769at2759"/>